<dbReference type="PANTHER" id="PTHR43691">
    <property type="entry name" value="URIDINE PHOSPHORYLASE"/>
    <property type="match status" value="1"/>
</dbReference>
<keyword evidence="3" id="KW-1185">Reference proteome</keyword>
<evidence type="ECO:0000313" key="3">
    <source>
        <dbReference type="Proteomes" id="UP000249248"/>
    </source>
</evidence>
<dbReference type="OrthoDB" id="9772602at2"/>
<dbReference type="Proteomes" id="UP000249248">
    <property type="component" value="Unassembled WGS sequence"/>
</dbReference>
<dbReference type="InterPro" id="IPR035994">
    <property type="entry name" value="Nucleoside_phosphorylase_sf"/>
</dbReference>
<protein>
    <submittedName>
        <fullName evidence="2">Phosphorylase</fullName>
    </submittedName>
</protein>
<dbReference type="RefSeq" id="WP_111062780.1">
    <property type="nucleotide sequence ID" value="NZ_JBHUCU010000016.1"/>
</dbReference>
<evidence type="ECO:0000313" key="2">
    <source>
        <dbReference type="EMBL" id="PZE17255.1"/>
    </source>
</evidence>
<comment type="caution">
    <text evidence="2">The sequence shown here is derived from an EMBL/GenBank/DDBJ whole genome shotgun (WGS) entry which is preliminary data.</text>
</comment>
<dbReference type="CDD" id="cd00436">
    <property type="entry name" value="UP_TbUP-like"/>
    <property type="match status" value="1"/>
</dbReference>
<dbReference type="SUPFAM" id="SSF53167">
    <property type="entry name" value="Purine and uridine phosphorylases"/>
    <property type="match status" value="1"/>
</dbReference>
<accession>A0A2W1NCX4</accession>
<dbReference type="Pfam" id="PF01048">
    <property type="entry name" value="PNP_UDP_1"/>
    <property type="match status" value="1"/>
</dbReference>
<sequence length="291" mass="31794">MSELLSSELTLNDAGKLYHLNIGNEDIANTIILVGDQTRVKLVASFFDAITFETQHREFATITGVYQGKSISVISHGIGCDNMDIVLTEIDAAVNIDLATRKVKSGLTQLNLIRIGTCGALQAEIEVGSAIISKYAIGMDGVANFYDIPFGDKIQDGLKAFNAHMAWEKPSVIPYMAMADQGLVNLLSDLGKEGITITANGFYGPQGRSIRIPLKDENFKTKIRTFEWDGEQVLNLEMETSGLLSLAEALGHQAVTICLAIANRYNHSFVSDFEATMCQLIKNVLDKTLKL</sequence>
<dbReference type="GO" id="GO:0006218">
    <property type="term" value="P:uridine catabolic process"/>
    <property type="evidence" value="ECO:0007669"/>
    <property type="project" value="TreeGrafter"/>
</dbReference>
<dbReference type="GO" id="GO:0005829">
    <property type="term" value="C:cytosol"/>
    <property type="evidence" value="ECO:0007669"/>
    <property type="project" value="TreeGrafter"/>
</dbReference>
<dbReference type="InterPro" id="IPR000845">
    <property type="entry name" value="Nucleoside_phosphorylase_d"/>
</dbReference>
<proteinExistence type="predicted"/>
<dbReference type="AlphaFoldDB" id="A0A2W1NCX4"/>
<dbReference type="EMBL" id="QKSB01000004">
    <property type="protein sequence ID" value="PZE17255.1"/>
    <property type="molecule type" value="Genomic_DNA"/>
</dbReference>
<organism evidence="2 3">
    <name type="scientific">Putridiphycobacter roseus</name>
    <dbReference type="NCBI Taxonomy" id="2219161"/>
    <lineage>
        <taxon>Bacteria</taxon>
        <taxon>Pseudomonadati</taxon>
        <taxon>Bacteroidota</taxon>
        <taxon>Flavobacteriia</taxon>
        <taxon>Flavobacteriales</taxon>
        <taxon>Crocinitomicaceae</taxon>
        <taxon>Putridiphycobacter</taxon>
    </lineage>
</organism>
<feature type="domain" description="Nucleoside phosphorylase" evidence="1">
    <location>
        <begin position="31"/>
        <end position="289"/>
    </location>
</feature>
<reference evidence="2 3" key="1">
    <citation type="submission" date="2018-06" db="EMBL/GenBank/DDBJ databases">
        <title>The draft genome sequence of Crocinitomix sp. SM1701.</title>
        <authorList>
            <person name="Zhang X."/>
        </authorList>
    </citation>
    <scope>NUCLEOTIDE SEQUENCE [LARGE SCALE GENOMIC DNA]</scope>
    <source>
        <strain evidence="2 3">SM1701</strain>
    </source>
</reference>
<evidence type="ECO:0000259" key="1">
    <source>
        <dbReference type="Pfam" id="PF01048"/>
    </source>
</evidence>
<name>A0A2W1NCX4_9FLAO</name>
<dbReference type="Gene3D" id="3.40.50.1580">
    <property type="entry name" value="Nucleoside phosphorylase domain"/>
    <property type="match status" value="1"/>
</dbReference>
<gene>
    <name evidence="2" type="ORF">DNU06_08250</name>
</gene>
<dbReference type="GO" id="GO:0004850">
    <property type="term" value="F:uridine phosphorylase activity"/>
    <property type="evidence" value="ECO:0007669"/>
    <property type="project" value="TreeGrafter"/>
</dbReference>
<dbReference type="PANTHER" id="PTHR43691:SF15">
    <property type="entry name" value="PHOSPHORYLASE, PUTATIVE-RELATED"/>
    <property type="match status" value="1"/>
</dbReference>